<dbReference type="SUPFAM" id="SSF56672">
    <property type="entry name" value="DNA/RNA polymerases"/>
    <property type="match status" value="1"/>
</dbReference>
<name>A0A6V7Q2Q5_ANACO</name>
<evidence type="ECO:0000259" key="1">
    <source>
        <dbReference type="Pfam" id="PF07727"/>
    </source>
</evidence>
<dbReference type="PANTHER" id="PTHR11439:SF502">
    <property type="entry name" value="SECRETED RXLR EFFECTOR PROTEIN 161-LIKE"/>
    <property type="match status" value="1"/>
</dbReference>
<proteinExistence type="predicted"/>
<accession>A0A6V7Q2Q5</accession>
<dbReference type="Pfam" id="PF07727">
    <property type="entry name" value="RVT_2"/>
    <property type="match status" value="1"/>
</dbReference>
<feature type="domain" description="Reverse transcriptase Ty1/copia-type" evidence="1">
    <location>
        <begin position="24"/>
        <end position="181"/>
    </location>
</feature>
<dbReference type="InterPro" id="IPR013103">
    <property type="entry name" value="RVT_2"/>
</dbReference>
<dbReference type="EMBL" id="LR862131">
    <property type="protein sequence ID" value="CAD1837278.1"/>
    <property type="molecule type" value="Genomic_DNA"/>
</dbReference>
<dbReference type="PANTHER" id="PTHR11439">
    <property type="entry name" value="GAG-POL-RELATED RETROTRANSPOSON"/>
    <property type="match status" value="1"/>
</dbReference>
<reference evidence="2" key="1">
    <citation type="submission" date="2020-07" db="EMBL/GenBank/DDBJ databases">
        <authorList>
            <person name="Lin J."/>
        </authorList>
    </citation>
    <scope>NUCLEOTIDE SEQUENCE</scope>
</reference>
<sequence>MGAADRPRRGRKVNMKQRVEEETTLGKVARFDTIRTVLALTAQYKWKVFQLDVKFAFLNNFLDNEIYVKQPQGYEIKDMKNKVYRLKKALYALKQAPRAWYSRIDAHFLQNGFSRIESEPTLYVKTQGTEVLIVCLYVDGLIYIGNSQKMIGEFKSHMVREFEMMDLNLMNYFWDCNSVAKPIGTNLKLSVNDGAKKVDANNYISLIGSLLYVTHTRPNILFSTSLLSRFMQNPSKIYLGAAKQILRYLKGTVAMDYGSLTLTFFLVLVF</sequence>
<gene>
    <name evidence="2" type="ORF">CB5_LOCUS20489</name>
</gene>
<protein>
    <recommendedName>
        <fullName evidence="1">Reverse transcriptase Ty1/copia-type domain-containing protein</fullName>
    </recommendedName>
</protein>
<organism evidence="2">
    <name type="scientific">Ananas comosus var. bracteatus</name>
    <name type="common">red pineapple</name>
    <dbReference type="NCBI Taxonomy" id="296719"/>
    <lineage>
        <taxon>Eukaryota</taxon>
        <taxon>Viridiplantae</taxon>
        <taxon>Streptophyta</taxon>
        <taxon>Embryophyta</taxon>
        <taxon>Tracheophyta</taxon>
        <taxon>Spermatophyta</taxon>
        <taxon>Magnoliopsida</taxon>
        <taxon>Liliopsida</taxon>
        <taxon>Poales</taxon>
        <taxon>Bromeliaceae</taxon>
        <taxon>Bromelioideae</taxon>
        <taxon>Ananas</taxon>
    </lineage>
</organism>
<dbReference type="AlphaFoldDB" id="A0A6V7Q2Q5"/>
<dbReference type="InterPro" id="IPR043502">
    <property type="entry name" value="DNA/RNA_pol_sf"/>
</dbReference>
<evidence type="ECO:0000313" key="2">
    <source>
        <dbReference type="EMBL" id="CAD1837278.1"/>
    </source>
</evidence>